<dbReference type="InterPro" id="IPR004158">
    <property type="entry name" value="DUF247_pln"/>
</dbReference>
<name>A0AA38T1N9_9ASTR</name>
<sequence length="436" mass="50039">MENVDVEHGGADPNSYNTQETIDSILCCVENQNATKQGRSSIKKVHSSFRNLCARSFNPQVVSIGPLHKNNINVQAFNGKKATYLSSLLSRLETKSLQEQILEECVKKVEESIEKIKKCYEGISDYGTDTAFVKMMVMDACFILEFAYQISKSFMGKMSQSQAISVSYDLVLLENQIPFFVLDDIFQCTILQIDPQQTIIELIGKLLSRINLFEGDLSTIHNSKEPAHILELLHTCYKPHHNIPSTTSNLVMHSVVELDRAGVSFRPNQNTKWPMEMKVELHKFPWYLGKPTLRMPVLRIHHFTESVLRNLIAYEQSSRVVNYITSYAMAMDMLVNTQEDIAKLVQSKVLVANLSSNEEAANMMNNICKQVPWEHFFYDEEWKLLDSYYNSWLPKNYARFKRTYFNSPWKIVALFAGIVLFVLTVVQTIFTIKSAH</sequence>
<evidence type="ECO:0000256" key="1">
    <source>
        <dbReference type="SAM" id="Phobius"/>
    </source>
</evidence>
<reference evidence="2" key="1">
    <citation type="submission" date="2023-03" db="EMBL/GenBank/DDBJ databases">
        <title>Chromosome-scale reference genome and RAD-based genetic map of yellow starthistle (Centaurea solstitialis) reveal putative structural variation and QTLs associated with invader traits.</title>
        <authorList>
            <person name="Reatini B."/>
            <person name="Cang F.A."/>
            <person name="Jiang Q."/>
            <person name="Mckibben M.T.W."/>
            <person name="Barker M.S."/>
            <person name="Rieseberg L.H."/>
            <person name="Dlugosch K.M."/>
        </authorList>
    </citation>
    <scope>NUCLEOTIDE SEQUENCE</scope>
    <source>
        <strain evidence="2">CAN-66</strain>
        <tissue evidence="2">Leaf</tissue>
    </source>
</reference>
<dbReference type="EMBL" id="JARYMX010000005">
    <property type="protein sequence ID" value="KAJ9548778.1"/>
    <property type="molecule type" value="Genomic_DNA"/>
</dbReference>
<dbReference type="AlphaFoldDB" id="A0AA38T1N9"/>
<gene>
    <name evidence="2" type="ORF">OSB04_021321</name>
</gene>
<dbReference type="Pfam" id="PF03140">
    <property type="entry name" value="DUF247"/>
    <property type="match status" value="1"/>
</dbReference>
<keyword evidence="1" id="KW-0812">Transmembrane</keyword>
<keyword evidence="3" id="KW-1185">Reference proteome</keyword>
<keyword evidence="1" id="KW-1133">Transmembrane helix</keyword>
<dbReference type="PANTHER" id="PTHR31170:SF25">
    <property type="entry name" value="BNAA09G04570D PROTEIN"/>
    <property type="match status" value="1"/>
</dbReference>
<protein>
    <submittedName>
        <fullName evidence="2">Uncharacterized protein</fullName>
    </submittedName>
</protein>
<proteinExistence type="predicted"/>
<organism evidence="2 3">
    <name type="scientific">Centaurea solstitialis</name>
    <name type="common">yellow star-thistle</name>
    <dbReference type="NCBI Taxonomy" id="347529"/>
    <lineage>
        <taxon>Eukaryota</taxon>
        <taxon>Viridiplantae</taxon>
        <taxon>Streptophyta</taxon>
        <taxon>Embryophyta</taxon>
        <taxon>Tracheophyta</taxon>
        <taxon>Spermatophyta</taxon>
        <taxon>Magnoliopsida</taxon>
        <taxon>eudicotyledons</taxon>
        <taxon>Gunneridae</taxon>
        <taxon>Pentapetalae</taxon>
        <taxon>asterids</taxon>
        <taxon>campanulids</taxon>
        <taxon>Asterales</taxon>
        <taxon>Asteraceae</taxon>
        <taxon>Carduoideae</taxon>
        <taxon>Cardueae</taxon>
        <taxon>Centaureinae</taxon>
        <taxon>Centaurea</taxon>
    </lineage>
</organism>
<feature type="transmembrane region" description="Helical" evidence="1">
    <location>
        <begin position="411"/>
        <end position="432"/>
    </location>
</feature>
<accession>A0AA38T1N9</accession>
<evidence type="ECO:0000313" key="2">
    <source>
        <dbReference type="EMBL" id="KAJ9548778.1"/>
    </source>
</evidence>
<dbReference type="PANTHER" id="PTHR31170">
    <property type="entry name" value="BNAC04G53230D PROTEIN"/>
    <property type="match status" value="1"/>
</dbReference>
<evidence type="ECO:0000313" key="3">
    <source>
        <dbReference type="Proteomes" id="UP001172457"/>
    </source>
</evidence>
<keyword evidence="1" id="KW-0472">Membrane</keyword>
<dbReference type="Proteomes" id="UP001172457">
    <property type="component" value="Chromosome 5"/>
</dbReference>
<comment type="caution">
    <text evidence="2">The sequence shown here is derived from an EMBL/GenBank/DDBJ whole genome shotgun (WGS) entry which is preliminary data.</text>
</comment>